<gene>
    <name evidence="1" type="ORF">GWK48_06295</name>
</gene>
<keyword evidence="2" id="KW-1185">Reference proteome</keyword>
<protein>
    <submittedName>
        <fullName evidence="1">NAD(P)/FAD-dependent oxidoreductase</fullName>
    </submittedName>
</protein>
<dbReference type="RefSeq" id="WP_174630636.1">
    <property type="nucleotide sequence ID" value="NZ_CP049074.1"/>
</dbReference>
<organism evidence="1 2">
    <name type="scientific">Metallosphaera tengchongensis</name>
    <dbReference type="NCBI Taxonomy" id="1532350"/>
    <lineage>
        <taxon>Archaea</taxon>
        <taxon>Thermoproteota</taxon>
        <taxon>Thermoprotei</taxon>
        <taxon>Sulfolobales</taxon>
        <taxon>Sulfolobaceae</taxon>
        <taxon>Metallosphaera</taxon>
    </lineage>
</organism>
<dbReference type="Gene3D" id="3.50.50.60">
    <property type="entry name" value="FAD/NAD(P)-binding domain"/>
    <property type="match status" value="1"/>
</dbReference>
<sequence length="290" mass="32941">MDVIIGAGISGLVAATTRESVVLEEQHEVGGVYLVDEVSNIKIPGLPPFVEREKEILEIFPSAVIDELSLIVETVDDIHLKEKVCQRCLSLPSWLRPRKVLMIRNMSELFNSLKSKVKIIRGYPVKISGNVLFSNRAPLEFKTLVNTGSRQRLDRIIGINENLDSIGCLIVTFTADKGLHSWDVLEYGKSSTIFSHIFRLNLSDELDVYYVYSFYNKNKLPDVERVMQDLKRAGVVVRQNIYSMRAKYIQECILMGEKRKERPQYVRDCGRLGLWENLSLSDAIGSALEC</sequence>
<dbReference type="GeneID" id="55641543"/>
<reference evidence="1 2" key="1">
    <citation type="submission" date="2020-02" db="EMBL/GenBank/DDBJ databases">
        <title>Comparative genome analysis reveals the metabolism and evolution of the thermophilic archaeal genus Metallosphaera.</title>
        <authorList>
            <person name="Jiang C."/>
        </authorList>
    </citation>
    <scope>NUCLEOTIDE SEQUENCE [LARGE SCALE GENOMIC DNA]</scope>
    <source>
        <strain evidence="1 2">Ric-A</strain>
    </source>
</reference>
<accession>A0A6N0NWM4</accession>
<dbReference type="Proteomes" id="UP000509301">
    <property type="component" value="Chromosome"/>
</dbReference>
<proteinExistence type="predicted"/>
<dbReference type="EMBL" id="CP049074">
    <property type="protein sequence ID" value="QKR00039.1"/>
    <property type="molecule type" value="Genomic_DNA"/>
</dbReference>
<dbReference type="KEGG" id="mten:GWK48_06295"/>
<name>A0A6N0NWM4_9CREN</name>
<dbReference type="OrthoDB" id="36755at2157"/>
<evidence type="ECO:0000313" key="1">
    <source>
        <dbReference type="EMBL" id="QKR00039.1"/>
    </source>
</evidence>
<dbReference type="SUPFAM" id="SSF51971">
    <property type="entry name" value="Nucleotide-binding domain"/>
    <property type="match status" value="1"/>
</dbReference>
<evidence type="ECO:0000313" key="2">
    <source>
        <dbReference type="Proteomes" id="UP000509301"/>
    </source>
</evidence>
<dbReference type="AlphaFoldDB" id="A0A6N0NWM4"/>
<dbReference type="InterPro" id="IPR036188">
    <property type="entry name" value="FAD/NAD-bd_sf"/>
</dbReference>